<name>A0A8K0KNJ3_LADFU</name>
<dbReference type="EMBL" id="KZ309344">
    <property type="protein sequence ID" value="KAG8238367.1"/>
    <property type="molecule type" value="Genomic_DNA"/>
</dbReference>
<keyword evidence="2" id="KW-1185">Reference proteome</keyword>
<sequence length="97" mass="10644">MGGNLIIFSTPKFKFLLTRMGTVGENNALEAGESDSIAISQALYICFCGQDGEKDLQLVNSGLPSDREHQLRLFLLRRLRKSAVYEGTGSCAGVDFR</sequence>
<gene>
    <name evidence="1" type="ORF">J437_LFUL018349</name>
</gene>
<protein>
    <submittedName>
        <fullName evidence="1">Uncharacterized protein</fullName>
    </submittedName>
</protein>
<reference evidence="1" key="2">
    <citation type="submission" date="2017-10" db="EMBL/GenBank/DDBJ databases">
        <title>Ladona fulva Genome sequencing and assembly.</title>
        <authorList>
            <person name="Murali S."/>
            <person name="Richards S."/>
            <person name="Bandaranaike D."/>
            <person name="Bellair M."/>
            <person name="Blankenburg K."/>
            <person name="Chao H."/>
            <person name="Dinh H."/>
            <person name="Doddapaneni H."/>
            <person name="Dugan-Rocha S."/>
            <person name="Elkadiri S."/>
            <person name="Gnanaolivu R."/>
            <person name="Hernandez B."/>
            <person name="Skinner E."/>
            <person name="Javaid M."/>
            <person name="Lee S."/>
            <person name="Li M."/>
            <person name="Ming W."/>
            <person name="Munidasa M."/>
            <person name="Muniz J."/>
            <person name="Nguyen L."/>
            <person name="Hughes D."/>
            <person name="Osuji N."/>
            <person name="Pu L.-L."/>
            <person name="Puazo M."/>
            <person name="Qu C."/>
            <person name="Quiroz J."/>
            <person name="Raj R."/>
            <person name="Weissenberger G."/>
            <person name="Xin Y."/>
            <person name="Zou X."/>
            <person name="Han Y."/>
            <person name="Worley K."/>
            <person name="Muzny D."/>
            <person name="Gibbs R."/>
        </authorList>
    </citation>
    <scope>NUCLEOTIDE SEQUENCE</scope>
    <source>
        <strain evidence="1">Sampled in the wild</strain>
    </source>
</reference>
<organism evidence="1 2">
    <name type="scientific">Ladona fulva</name>
    <name type="common">Scarce chaser dragonfly</name>
    <name type="synonym">Libellula fulva</name>
    <dbReference type="NCBI Taxonomy" id="123851"/>
    <lineage>
        <taxon>Eukaryota</taxon>
        <taxon>Metazoa</taxon>
        <taxon>Ecdysozoa</taxon>
        <taxon>Arthropoda</taxon>
        <taxon>Hexapoda</taxon>
        <taxon>Insecta</taxon>
        <taxon>Pterygota</taxon>
        <taxon>Palaeoptera</taxon>
        <taxon>Odonata</taxon>
        <taxon>Epiprocta</taxon>
        <taxon>Anisoptera</taxon>
        <taxon>Libelluloidea</taxon>
        <taxon>Libellulidae</taxon>
        <taxon>Ladona</taxon>
    </lineage>
</organism>
<proteinExistence type="predicted"/>
<reference evidence="1" key="1">
    <citation type="submission" date="2013-04" db="EMBL/GenBank/DDBJ databases">
        <authorList>
            <person name="Qu J."/>
            <person name="Murali S.C."/>
            <person name="Bandaranaike D."/>
            <person name="Bellair M."/>
            <person name="Blankenburg K."/>
            <person name="Chao H."/>
            <person name="Dinh H."/>
            <person name="Doddapaneni H."/>
            <person name="Downs B."/>
            <person name="Dugan-Rocha S."/>
            <person name="Elkadiri S."/>
            <person name="Gnanaolivu R.D."/>
            <person name="Hernandez B."/>
            <person name="Javaid M."/>
            <person name="Jayaseelan J.C."/>
            <person name="Lee S."/>
            <person name="Li M."/>
            <person name="Ming W."/>
            <person name="Munidasa M."/>
            <person name="Muniz J."/>
            <person name="Nguyen L."/>
            <person name="Ongeri F."/>
            <person name="Osuji N."/>
            <person name="Pu L.-L."/>
            <person name="Puazo M."/>
            <person name="Qu C."/>
            <person name="Quiroz J."/>
            <person name="Raj R."/>
            <person name="Weissenberger G."/>
            <person name="Xin Y."/>
            <person name="Zou X."/>
            <person name="Han Y."/>
            <person name="Richards S."/>
            <person name="Worley K."/>
            <person name="Muzny D."/>
            <person name="Gibbs R."/>
        </authorList>
    </citation>
    <scope>NUCLEOTIDE SEQUENCE</scope>
    <source>
        <strain evidence="1">Sampled in the wild</strain>
    </source>
</reference>
<accession>A0A8K0KNJ3</accession>
<evidence type="ECO:0000313" key="2">
    <source>
        <dbReference type="Proteomes" id="UP000792457"/>
    </source>
</evidence>
<dbReference type="AlphaFoldDB" id="A0A8K0KNJ3"/>
<dbReference type="Proteomes" id="UP000792457">
    <property type="component" value="Unassembled WGS sequence"/>
</dbReference>
<comment type="caution">
    <text evidence="1">The sequence shown here is derived from an EMBL/GenBank/DDBJ whole genome shotgun (WGS) entry which is preliminary data.</text>
</comment>
<evidence type="ECO:0000313" key="1">
    <source>
        <dbReference type="EMBL" id="KAG8238367.1"/>
    </source>
</evidence>